<comment type="subcellular location">
    <subcellularLocation>
        <location evidence="1">Endoplasmic reticulum membrane</location>
        <topology evidence="1">Multi-pass membrane protein</topology>
    </subcellularLocation>
</comment>
<feature type="compositionally biased region" description="Acidic residues" evidence="11">
    <location>
        <begin position="99"/>
        <end position="108"/>
    </location>
</feature>
<dbReference type="Proteomes" id="UP001222027">
    <property type="component" value="Unassembled WGS sequence"/>
</dbReference>
<dbReference type="AlphaFoldDB" id="A0AAV8QHE1"/>
<feature type="transmembrane region" description="Helical" evidence="12">
    <location>
        <begin position="437"/>
        <end position="456"/>
    </location>
</feature>
<protein>
    <recommendedName>
        <fullName evidence="15">Transmembrane protein 214</fullName>
    </recommendedName>
</protein>
<comment type="function">
    <text evidence="10">Critical mediator, in cooperation with CASP4, of endoplasmic reticulum-stress induced apoptosis. Required or the activation of CASP4 following endoplasmic reticulum stress.</text>
</comment>
<organism evidence="13 14">
    <name type="scientific">Ensete ventricosum</name>
    <name type="common">Abyssinian banana</name>
    <name type="synonym">Musa ensete</name>
    <dbReference type="NCBI Taxonomy" id="4639"/>
    <lineage>
        <taxon>Eukaryota</taxon>
        <taxon>Viridiplantae</taxon>
        <taxon>Streptophyta</taxon>
        <taxon>Embryophyta</taxon>
        <taxon>Tracheophyta</taxon>
        <taxon>Spermatophyta</taxon>
        <taxon>Magnoliopsida</taxon>
        <taxon>Liliopsida</taxon>
        <taxon>Zingiberales</taxon>
        <taxon>Musaceae</taxon>
        <taxon>Ensete</taxon>
    </lineage>
</organism>
<dbReference type="GO" id="GO:0005794">
    <property type="term" value="C:Golgi apparatus"/>
    <property type="evidence" value="ECO:0007669"/>
    <property type="project" value="TreeGrafter"/>
</dbReference>
<keyword evidence="4 12" id="KW-0812">Transmembrane</keyword>
<accession>A0AAV8QHE1</accession>
<name>A0AAV8QHE1_ENSVE</name>
<evidence type="ECO:0000256" key="2">
    <source>
        <dbReference type="ARBA" id="ARBA00007984"/>
    </source>
</evidence>
<dbReference type="InterPro" id="IPR019308">
    <property type="entry name" value="TMEM214"/>
</dbReference>
<keyword evidence="14" id="KW-1185">Reference proteome</keyword>
<feature type="compositionally biased region" description="Low complexity" evidence="11">
    <location>
        <begin position="76"/>
        <end position="98"/>
    </location>
</feature>
<comment type="subunit">
    <text evidence="3">Constitutively interacts with CASP4; required for the localization of procaspase 4 to the ER.</text>
</comment>
<evidence type="ECO:0000256" key="8">
    <source>
        <dbReference type="ARBA" id="ARBA00023136"/>
    </source>
</evidence>
<keyword evidence="9" id="KW-0325">Glycoprotein</keyword>
<evidence type="ECO:0000256" key="6">
    <source>
        <dbReference type="ARBA" id="ARBA00022824"/>
    </source>
</evidence>
<dbReference type="PANTHER" id="PTHR13448">
    <property type="entry name" value="TRANSMEMBRANE PROTEIN 214"/>
    <property type="match status" value="1"/>
</dbReference>
<dbReference type="Pfam" id="PF10151">
    <property type="entry name" value="TMEM214"/>
    <property type="match status" value="1"/>
</dbReference>
<proteinExistence type="inferred from homology"/>
<keyword evidence="8 12" id="KW-0472">Membrane</keyword>
<dbReference type="PANTHER" id="PTHR13448:SF0">
    <property type="entry name" value="TRANSMEMBRANE PROTEIN 214"/>
    <property type="match status" value="1"/>
</dbReference>
<keyword evidence="7 12" id="KW-1133">Transmembrane helix</keyword>
<comment type="caution">
    <text evidence="13">The sequence shown here is derived from an EMBL/GenBank/DDBJ whole genome shotgun (WGS) entry which is preliminary data.</text>
</comment>
<evidence type="ECO:0000256" key="4">
    <source>
        <dbReference type="ARBA" id="ARBA00022692"/>
    </source>
</evidence>
<dbReference type="GO" id="GO:0005789">
    <property type="term" value="C:endoplasmic reticulum membrane"/>
    <property type="evidence" value="ECO:0007669"/>
    <property type="project" value="UniProtKB-SubCell"/>
</dbReference>
<feature type="region of interest" description="Disordered" evidence="11">
    <location>
        <begin position="1"/>
        <end position="147"/>
    </location>
</feature>
<evidence type="ECO:0000256" key="7">
    <source>
        <dbReference type="ARBA" id="ARBA00022989"/>
    </source>
</evidence>
<evidence type="ECO:0000256" key="3">
    <source>
        <dbReference type="ARBA" id="ARBA00011720"/>
    </source>
</evidence>
<evidence type="ECO:0000256" key="5">
    <source>
        <dbReference type="ARBA" id="ARBA00022703"/>
    </source>
</evidence>
<sequence length="485" mass="52965">MKDTIDASSLDGGVTTADPSPNHGWQKVTYAKRQRRPQPPADPDRHHSDGLPHPTDRSHVFDSLEEKARERRRAIESAAAAAAAAEAGGARSRPAPAASDDEDDDSGAEDARGPQENGGEAPNKEKQKKPKKPKPAAKGSKKSIQHTPSNSQVAIFVVLAMTLRRKPDTLISLLPNLRDNPRYQGQEKLPVLVWVIAQASQGDPVVGMYSWAHYLFPVVCGKSQGNPQSRDLVLQLVERILAGPKARAILLNGAVRKGERLVPPTALDLLMQMTFPAPTALVKATERFKVVYPTLKELALAGSPGTKTTKQASQQLLPAAVVAIQQNIPELTKEAADIFIWCLTQNAECYRQWEKLHLENVDASTVVLHKLSSEWKSCASKISPEALRATLKNLRAKNEEALSQDMNASKLTSIKDADKCCKAILGKLTHHSGYMKGGVFVLVLAVGIYFALFPSLESFDWEKLRVVFSSLQSSVNNFIQPHIGN</sequence>
<evidence type="ECO:0000256" key="12">
    <source>
        <dbReference type="SAM" id="Phobius"/>
    </source>
</evidence>
<comment type="similarity">
    <text evidence="2">Belongs to the TMEM214 family.</text>
</comment>
<evidence type="ECO:0000256" key="1">
    <source>
        <dbReference type="ARBA" id="ARBA00004477"/>
    </source>
</evidence>
<keyword evidence="5" id="KW-0053">Apoptosis</keyword>
<evidence type="ECO:0000256" key="11">
    <source>
        <dbReference type="SAM" id="MobiDB-lite"/>
    </source>
</evidence>
<evidence type="ECO:0000256" key="10">
    <source>
        <dbReference type="ARBA" id="ARBA00024938"/>
    </source>
</evidence>
<evidence type="ECO:0008006" key="15">
    <source>
        <dbReference type="Google" id="ProtNLM"/>
    </source>
</evidence>
<gene>
    <name evidence="13" type="ORF">OPV22_023206</name>
</gene>
<feature type="compositionally biased region" description="Basic residues" evidence="11">
    <location>
        <begin position="126"/>
        <end position="144"/>
    </location>
</feature>
<reference evidence="13 14" key="1">
    <citation type="submission" date="2022-12" db="EMBL/GenBank/DDBJ databases">
        <title>Chromosome-scale assembly of the Ensete ventricosum genome.</title>
        <authorList>
            <person name="Dussert Y."/>
            <person name="Stocks J."/>
            <person name="Wendawek A."/>
            <person name="Woldeyes F."/>
            <person name="Nichols R.A."/>
            <person name="Borrell J.S."/>
        </authorList>
    </citation>
    <scope>NUCLEOTIDE SEQUENCE [LARGE SCALE GENOMIC DNA]</scope>
    <source>
        <strain evidence="14">cv. Maze</strain>
        <tissue evidence="13">Seeds</tissue>
    </source>
</reference>
<dbReference type="EMBL" id="JAQQAF010000006">
    <property type="protein sequence ID" value="KAJ8479479.1"/>
    <property type="molecule type" value="Genomic_DNA"/>
</dbReference>
<evidence type="ECO:0000313" key="13">
    <source>
        <dbReference type="EMBL" id="KAJ8479479.1"/>
    </source>
</evidence>
<evidence type="ECO:0000256" key="9">
    <source>
        <dbReference type="ARBA" id="ARBA00023180"/>
    </source>
</evidence>
<feature type="compositionally biased region" description="Basic and acidic residues" evidence="11">
    <location>
        <begin position="42"/>
        <end position="75"/>
    </location>
</feature>
<evidence type="ECO:0000313" key="14">
    <source>
        <dbReference type="Proteomes" id="UP001222027"/>
    </source>
</evidence>
<keyword evidence="6" id="KW-0256">Endoplasmic reticulum</keyword>